<sequence>MCDDVPQDQHRQEYIVPILDLNGLKVISPLGRGAKGVVFLVEEEQYGELWALKVILRDLVEKKNNDVSDGSEYKRVCFERQVLGQFKHPLLPRLRGLLATEKIVAYAIDFCSGRDLNQLRKQQSERMFSVEIIRFYAAELVLALEHLHNLGIAYRDLKPENILIQENGHIMLVDFDLSTKLLPKLPQTSPISNSNNPKPHSSHKKRLSLFHGCCNSGISPDDSSERGLSTAPPELDTIEKSNSFVGTEEYVAPEIIQGYGHDFAVDWWSLGVVLYEMLYGVTPFKGANRKDTFFKILTKSPDLVGEATPLRDLIGKLLVKDPKSRIKVEEIKRHEFFEGIDWALILQMARPPYIPPASYEFWEKEGKEGTMKIDVESFVQRIFSGNEGEKEEKVVNQEDETTETRVWVKGLNNHPPETDNFLVF</sequence>
<evidence type="ECO:0000256" key="7">
    <source>
        <dbReference type="ARBA" id="ARBA00022840"/>
    </source>
</evidence>
<organism evidence="13 14">
    <name type="scientific">Hevea brasiliensis</name>
    <name type="common">Para rubber tree</name>
    <name type="synonym">Siphonia brasiliensis</name>
    <dbReference type="NCBI Taxonomy" id="3981"/>
    <lineage>
        <taxon>Eukaryota</taxon>
        <taxon>Viridiplantae</taxon>
        <taxon>Streptophyta</taxon>
        <taxon>Embryophyta</taxon>
        <taxon>Tracheophyta</taxon>
        <taxon>Spermatophyta</taxon>
        <taxon>Magnoliopsida</taxon>
        <taxon>eudicotyledons</taxon>
        <taxon>Gunneridae</taxon>
        <taxon>Pentapetalae</taxon>
        <taxon>rosids</taxon>
        <taxon>fabids</taxon>
        <taxon>Malpighiales</taxon>
        <taxon>Euphorbiaceae</taxon>
        <taxon>Crotonoideae</taxon>
        <taxon>Micrandreae</taxon>
        <taxon>Hevea</taxon>
    </lineage>
</organism>
<dbReference type="Proteomes" id="UP001174677">
    <property type="component" value="Chromosome 7"/>
</dbReference>
<keyword evidence="14" id="KW-1185">Reference proteome</keyword>
<comment type="catalytic activity">
    <reaction evidence="8">
        <text>L-threonyl-[protein] + ATP = O-phospho-L-threonyl-[protein] + ADP + H(+)</text>
        <dbReference type="Rhea" id="RHEA:46608"/>
        <dbReference type="Rhea" id="RHEA-COMP:11060"/>
        <dbReference type="Rhea" id="RHEA-COMP:11605"/>
        <dbReference type="ChEBI" id="CHEBI:15378"/>
        <dbReference type="ChEBI" id="CHEBI:30013"/>
        <dbReference type="ChEBI" id="CHEBI:30616"/>
        <dbReference type="ChEBI" id="CHEBI:61977"/>
        <dbReference type="ChEBI" id="CHEBI:456216"/>
        <dbReference type="EC" id="2.7.11.1"/>
    </reaction>
</comment>
<dbReference type="PROSITE" id="PS51285">
    <property type="entry name" value="AGC_KINASE_CTER"/>
    <property type="match status" value="1"/>
</dbReference>
<evidence type="ECO:0000313" key="13">
    <source>
        <dbReference type="EMBL" id="KAJ9176642.1"/>
    </source>
</evidence>
<gene>
    <name evidence="13" type="ORF">P3X46_011929</name>
</gene>
<dbReference type="Pfam" id="PF00069">
    <property type="entry name" value="Pkinase"/>
    <property type="match status" value="2"/>
</dbReference>
<dbReference type="SMART" id="SM00220">
    <property type="entry name" value="S_TKc"/>
    <property type="match status" value="1"/>
</dbReference>
<dbReference type="PANTHER" id="PTHR45637">
    <property type="entry name" value="FLIPPASE KINASE 1-RELATED"/>
    <property type="match status" value="1"/>
</dbReference>
<evidence type="ECO:0000313" key="14">
    <source>
        <dbReference type="Proteomes" id="UP001174677"/>
    </source>
</evidence>
<proteinExistence type="inferred from homology"/>
<evidence type="ECO:0000256" key="8">
    <source>
        <dbReference type="ARBA" id="ARBA00047899"/>
    </source>
</evidence>
<evidence type="ECO:0000256" key="9">
    <source>
        <dbReference type="ARBA" id="ARBA00048679"/>
    </source>
</evidence>
<dbReference type="InterPro" id="IPR008271">
    <property type="entry name" value="Ser/Thr_kinase_AS"/>
</dbReference>
<reference evidence="13" key="1">
    <citation type="journal article" date="2023" name="Plant Biotechnol. J.">
        <title>Chromosome-level wild Hevea brasiliensis genome provides new tools for genomic-assisted breeding and valuable loci to elevate rubber yield.</title>
        <authorList>
            <person name="Cheng H."/>
            <person name="Song X."/>
            <person name="Hu Y."/>
            <person name="Wu T."/>
            <person name="Yang Q."/>
            <person name="An Z."/>
            <person name="Feng S."/>
            <person name="Deng Z."/>
            <person name="Wu W."/>
            <person name="Zeng X."/>
            <person name="Tu M."/>
            <person name="Wang X."/>
            <person name="Huang H."/>
        </authorList>
    </citation>
    <scope>NUCLEOTIDE SEQUENCE</scope>
    <source>
        <strain evidence="13">MT/VB/25A 57/8</strain>
    </source>
</reference>
<dbReference type="Gene3D" id="1.10.510.10">
    <property type="entry name" value="Transferase(Phosphotransferase) domain 1"/>
    <property type="match status" value="2"/>
</dbReference>
<comment type="caution">
    <text evidence="13">The sequence shown here is derived from an EMBL/GenBank/DDBJ whole genome shotgun (WGS) entry which is preliminary data.</text>
</comment>
<comment type="catalytic activity">
    <reaction evidence="9">
        <text>L-seryl-[protein] + ATP = O-phospho-L-seryl-[protein] + ADP + H(+)</text>
        <dbReference type="Rhea" id="RHEA:17989"/>
        <dbReference type="Rhea" id="RHEA-COMP:9863"/>
        <dbReference type="Rhea" id="RHEA-COMP:11604"/>
        <dbReference type="ChEBI" id="CHEBI:15378"/>
        <dbReference type="ChEBI" id="CHEBI:29999"/>
        <dbReference type="ChEBI" id="CHEBI:30616"/>
        <dbReference type="ChEBI" id="CHEBI:83421"/>
        <dbReference type="ChEBI" id="CHEBI:456216"/>
        <dbReference type="EC" id="2.7.11.1"/>
    </reaction>
</comment>
<dbReference type="InterPro" id="IPR011009">
    <property type="entry name" value="Kinase-like_dom_sf"/>
</dbReference>
<dbReference type="SUPFAM" id="SSF56112">
    <property type="entry name" value="Protein kinase-like (PK-like)"/>
    <property type="match status" value="1"/>
</dbReference>
<evidence type="ECO:0000256" key="6">
    <source>
        <dbReference type="ARBA" id="ARBA00022777"/>
    </source>
</evidence>
<keyword evidence="4" id="KW-0808">Transferase</keyword>
<accession>A0ABQ9M8M9</accession>
<evidence type="ECO:0000256" key="10">
    <source>
        <dbReference type="SAM" id="MobiDB-lite"/>
    </source>
</evidence>
<comment type="similarity">
    <text evidence="1">Belongs to the protein kinase superfamily. AGC Ser/Thr protein kinase family.</text>
</comment>
<name>A0ABQ9M8M9_HEVBR</name>
<evidence type="ECO:0000256" key="3">
    <source>
        <dbReference type="ARBA" id="ARBA00022527"/>
    </source>
</evidence>
<dbReference type="PROSITE" id="PS50011">
    <property type="entry name" value="PROTEIN_KINASE_DOM"/>
    <property type="match status" value="1"/>
</dbReference>
<keyword evidence="6" id="KW-0418">Kinase</keyword>
<evidence type="ECO:0000259" key="12">
    <source>
        <dbReference type="PROSITE" id="PS51285"/>
    </source>
</evidence>
<evidence type="ECO:0000259" key="11">
    <source>
        <dbReference type="PROSITE" id="PS50011"/>
    </source>
</evidence>
<dbReference type="EMBL" id="JARPOI010000007">
    <property type="protein sequence ID" value="KAJ9176642.1"/>
    <property type="molecule type" value="Genomic_DNA"/>
</dbReference>
<feature type="compositionally biased region" description="Low complexity" evidence="10">
    <location>
        <begin position="189"/>
        <end position="199"/>
    </location>
</feature>
<dbReference type="Gene3D" id="3.30.200.20">
    <property type="entry name" value="Phosphorylase Kinase, domain 1"/>
    <property type="match status" value="1"/>
</dbReference>
<dbReference type="EC" id="2.7.11.1" evidence="2"/>
<feature type="region of interest" description="Disordered" evidence="10">
    <location>
        <begin position="186"/>
        <end position="205"/>
    </location>
</feature>
<dbReference type="InterPro" id="IPR000719">
    <property type="entry name" value="Prot_kinase_dom"/>
</dbReference>
<evidence type="ECO:0000256" key="1">
    <source>
        <dbReference type="ARBA" id="ARBA00009903"/>
    </source>
</evidence>
<evidence type="ECO:0000256" key="4">
    <source>
        <dbReference type="ARBA" id="ARBA00022679"/>
    </source>
</evidence>
<keyword evidence="3" id="KW-0723">Serine/threonine-protein kinase</keyword>
<dbReference type="InterPro" id="IPR000961">
    <property type="entry name" value="AGC-kinase_C"/>
</dbReference>
<evidence type="ECO:0000256" key="2">
    <source>
        <dbReference type="ARBA" id="ARBA00012513"/>
    </source>
</evidence>
<protein>
    <recommendedName>
        <fullName evidence="2">non-specific serine/threonine protein kinase</fullName>
        <ecNumber evidence="2">2.7.11.1</ecNumber>
    </recommendedName>
</protein>
<dbReference type="PROSITE" id="PS00108">
    <property type="entry name" value="PROTEIN_KINASE_ST"/>
    <property type="match status" value="1"/>
</dbReference>
<keyword evidence="5" id="KW-0547">Nucleotide-binding</keyword>
<feature type="domain" description="Protein kinase" evidence="11">
    <location>
        <begin position="24"/>
        <end position="337"/>
    </location>
</feature>
<feature type="domain" description="AGC-kinase C-terminal" evidence="12">
    <location>
        <begin position="338"/>
        <end position="424"/>
    </location>
</feature>
<keyword evidence="7" id="KW-0067">ATP-binding</keyword>
<evidence type="ECO:0000256" key="5">
    <source>
        <dbReference type="ARBA" id="ARBA00022741"/>
    </source>
</evidence>